<accession>A0A8S5UQH8</accession>
<evidence type="ECO:0000313" key="1">
    <source>
        <dbReference type="EMBL" id="DAF96666.1"/>
    </source>
</evidence>
<organism evidence="1">
    <name type="scientific">Siphoviridae sp. ctfrT39</name>
    <dbReference type="NCBI Taxonomy" id="2825598"/>
    <lineage>
        <taxon>Viruses</taxon>
        <taxon>Duplodnaviria</taxon>
        <taxon>Heunggongvirae</taxon>
        <taxon>Uroviricota</taxon>
        <taxon>Caudoviricetes</taxon>
    </lineage>
</organism>
<dbReference type="EMBL" id="BK016120">
    <property type="protein sequence ID" value="DAF96666.1"/>
    <property type="molecule type" value="Genomic_DNA"/>
</dbReference>
<sequence>MEKIELTREQIEKIAEGISVFCFRHDPKAKEFVLLEYPKPKDVFGASCIWDEPSYNKEHPKEVKSVLPSFEAVHTFGSPNLFKPSLAEVIQACPINYLGNFNAVTIKYNDFTDDASKQKSIVTPYVICEKQKPFVPPLSKKEEKKLHPSPLKIGDLVGTIIDEFCQVSIDTIQPDTRNLQTLFEGPMNEVPEKYLDKHFRPIEIIKDYEDEIHLIIN</sequence>
<name>A0A8S5UQH8_9CAUD</name>
<reference evidence="1" key="1">
    <citation type="journal article" date="2021" name="Proc. Natl. Acad. Sci. U.S.A.">
        <title>A Catalog of Tens of Thousands of Viruses from Human Metagenomes Reveals Hidden Associations with Chronic Diseases.</title>
        <authorList>
            <person name="Tisza M.J."/>
            <person name="Buck C.B."/>
        </authorList>
    </citation>
    <scope>NUCLEOTIDE SEQUENCE</scope>
    <source>
        <strain evidence="1">CtfrT39</strain>
    </source>
</reference>
<protein>
    <submittedName>
        <fullName evidence="1">Uncharacterized protein</fullName>
    </submittedName>
</protein>
<proteinExistence type="predicted"/>